<evidence type="ECO:0000313" key="2">
    <source>
        <dbReference type="Proteomes" id="UP000596248"/>
    </source>
</evidence>
<dbReference type="EMBL" id="CP069127">
    <property type="protein sequence ID" value="QRG69198.1"/>
    <property type="molecule type" value="Genomic_DNA"/>
</dbReference>
<accession>A0ABX7FSH5</accession>
<protein>
    <submittedName>
        <fullName evidence="1">Uncharacterized protein</fullName>
    </submittedName>
</protein>
<sequence length="101" mass="11835">MAFGITREELNQWKQAVTREEIAYLTHYWLDPRFPGAKTVTKVGCANRVKLVDWCVANGLNPAYIHDRPPFPHFDLIGSKQKEILKKEGLWEQLERFHLLD</sequence>
<evidence type="ECO:0000313" key="1">
    <source>
        <dbReference type="EMBL" id="QRG69198.1"/>
    </source>
</evidence>
<dbReference type="Proteomes" id="UP000596248">
    <property type="component" value="Chromosome"/>
</dbReference>
<proteinExistence type="predicted"/>
<reference evidence="1 2" key="1">
    <citation type="submission" date="2021-01" db="EMBL/GenBank/DDBJ databases">
        <title>Identification of strong promoters based on the transcriptome of Brevibacillus choshinensis.</title>
        <authorList>
            <person name="Yao D."/>
            <person name="Zhang K."/>
            <person name="Wu J."/>
        </authorList>
    </citation>
    <scope>NUCLEOTIDE SEQUENCE [LARGE SCALE GENOMIC DNA]</scope>
    <source>
        <strain evidence="1 2">HPD31-SP3</strain>
    </source>
</reference>
<gene>
    <name evidence="1" type="ORF">JNE38_08730</name>
</gene>
<organism evidence="1 2">
    <name type="scientific">Brevibacillus choshinensis</name>
    <dbReference type="NCBI Taxonomy" id="54911"/>
    <lineage>
        <taxon>Bacteria</taxon>
        <taxon>Bacillati</taxon>
        <taxon>Bacillota</taxon>
        <taxon>Bacilli</taxon>
        <taxon>Bacillales</taxon>
        <taxon>Paenibacillaceae</taxon>
        <taxon>Brevibacillus</taxon>
    </lineage>
</organism>
<keyword evidence="2" id="KW-1185">Reference proteome</keyword>
<dbReference type="RefSeq" id="WP_203356195.1">
    <property type="nucleotide sequence ID" value="NZ_CP069127.1"/>
</dbReference>
<name>A0ABX7FSH5_BRECH</name>